<dbReference type="EMBL" id="AZBU02000011">
    <property type="protein sequence ID" value="TKR61500.1"/>
    <property type="molecule type" value="Genomic_DNA"/>
</dbReference>
<evidence type="ECO:0000256" key="1">
    <source>
        <dbReference type="SAM" id="MobiDB-lite"/>
    </source>
</evidence>
<gene>
    <name evidence="2" type="ORF">L596_028603</name>
</gene>
<proteinExistence type="predicted"/>
<feature type="region of interest" description="Disordered" evidence="1">
    <location>
        <begin position="79"/>
        <end position="111"/>
    </location>
</feature>
<evidence type="ECO:0000313" key="2">
    <source>
        <dbReference type="EMBL" id="TKR61500.1"/>
    </source>
</evidence>
<name>A0A4U5LYX1_STECR</name>
<reference evidence="2 3" key="2">
    <citation type="journal article" date="2019" name="G3 (Bethesda)">
        <title>Hybrid Assembly of the Genome of the Entomopathogenic Nematode Steinernema carpocapsae Identifies the X-Chromosome.</title>
        <authorList>
            <person name="Serra L."/>
            <person name="Macchietto M."/>
            <person name="Macias-Munoz A."/>
            <person name="McGill C.J."/>
            <person name="Rodriguez I.M."/>
            <person name="Rodriguez B."/>
            <person name="Murad R."/>
            <person name="Mortazavi A."/>
        </authorList>
    </citation>
    <scope>NUCLEOTIDE SEQUENCE [LARGE SCALE GENOMIC DNA]</scope>
    <source>
        <strain evidence="2 3">ALL</strain>
    </source>
</reference>
<comment type="caution">
    <text evidence="2">The sequence shown here is derived from an EMBL/GenBank/DDBJ whole genome shotgun (WGS) entry which is preliminary data.</text>
</comment>
<organism evidence="2 3">
    <name type="scientific">Steinernema carpocapsae</name>
    <name type="common">Entomopathogenic nematode</name>
    <dbReference type="NCBI Taxonomy" id="34508"/>
    <lineage>
        <taxon>Eukaryota</taxon>
        <taxon>Metazoa</taxon>
        <taxon>Ecdysozoa</taxon>
        <taxon>Nematoda</taxon>
        <taxon>Chromadorea</taxon>
        <taxon>Rhabditida</taxon>
        <taxon>Tylenchina</taxon>
        <taxon>Panagrolaimomorpha</taxon>
        <taxon>Strongyloidoidea</taxon>
        <taxon>Steinernematidae</taxon>
        <taxon>Steinernema</taxon>
    </lineage>
</organism>
<dbReference type="Proteomes" id="UP000298663">
    <property type="component" value="Unassembled WGS sequence"/>
</dbReference>
<keyword evidence="3" id="KW-1185">Reference proteome</keyword>
<accession>A0A4U5LYX1</accession>
<sequence length="136" mass="15158">MPSLLPSEEVEAEVVADEPPNFSAEYAKLCQVRASLKPDSCVYSAEFVNCVRDFICKANNVQCLLTDEELIEFGLDKKSASPSQMRKSNRQDFKRGQKEPSRSTSKGRGRTLAYRSLPTVLLSPSLSSSARLRVLR</sequence>
<evidence type="ECO:0000313" key="3">
    <source>
        <dbReference type="Proteomes" id="UP000298663"/>
    </source>
</evidence>
<feature type="compositionally biased region" description="Basic and acidic residues" evidence="1">
    <location>
        <begin position="89"/>
        <end position="101"/>
    </location>
</feature>
<reference evidence="2 3" key="1">
    <citation type="journal article" date="2015" name="Genome Biol.">
        <title>Comparative genomics of Steinernema reveals deeply conserved gene regulatory networks.</title>
        <authorList>
            <person name="Dillman A.R."/>
            <person name="Macchietto M."/>
            <person name="Porter C.F."/>
            <person name="Rogers A."/>
            <person name="Williams B."/>
            <person name="Antoshechkin I."/>
            <person name="Lee M.M."/>
            <person name="Goodwin Z."/>
            <person name="Lu X."/>
            <person name="Lewis E.E."/>
            <person name="Goodrich-Blair H."/>
            <person name="Stock S.P."/>
            <person name="Adams B.J."/>
            <person name="Sternberg P.W."/>
            <person name="Mortazavi A."/>
        </authorList>
    </citation>
    <scope>NUCLEOTIDE SEQUENCE [LARGE SCALE GENOMIC DNA]</scope>
    <source>
        <strain evidence="2 3">ALL</strain>
    </source>
</reference>
<protein>
    <submittedName>
        <fullName evidence="2">Uncharacterized protein</fullName>
    </submittedName>
</protein>
<dbReference type="AlphaFoldDB" id="A0A4U5LYX1"/>